<evidence type="ECO:0000256" key="1">
    <source>
        <dbReference type="SAM" id="MobiDB-lite"/>
    </source>
</evidence>
<protein>
    <recommendedName>
        <fullName evidence="5">DUF4148 domain-containing protein</fullName>
    </recommendedName>
</protein>
<feature type="region of interest" description="Disordered" evidence="1">
    <location>
        <begin position="35"/>
        <end position="86"/>
    </location>
</feature>
<evidence type="ECO:0000313" key="4">
    <source>
        <dbReference type="Proteomes" id="UP001168540"/>
    </source>
</evidence>
<feature type="compositionally biased region" description="Basic and acidic residues" evidence="1">
    <location>
        <begin position="59"/>
        <end position="74"/>
    </location>
</feature>
<organism evidence="3 4">
    <name type="scientific">Crenobacter oryzisoli</name>
    <dbReference type="NCBI Taxonomy" id="3056844"/>
    <lineage>
        <taxon>Bacteria</taxon>
        <taxon>Pseudomonadati</taxon>
        <taxon>Pseudomonadota</taxon>
        <taxon>Betaproteobacteria</taxon>
        <taxon>Neisseriales</taxon>
        <taxon>Neisseriaceae</taxon>
        <taxon>Crenobacter</taxon>
    </lineage>
</organism>
<dbReference type="Proteomes" id="UP001168540">
    <property type="component" value="Unassembled WGS sequence"/>
</dbReference>
<keyword evidence="2" id="KW-0732">Signal</keyword>
<dbReference type="EMBL" id="JAUEDK010000025">
    <property type="protein sequence ID" value="MDN0076042.1"/>
    <property type="molecule type" value="Genomic_DNA"/>
</dbReference>
<evidence type="ECO:0000256" key="2">
    <source>
        <dbReference type="SAM" id="SignalP"/>
    </source>
</evidence>
<feature type="signal peptide" evidence="2">
    <location>
        <begin position="1"/>
        <end position="19"/>
    </location>
</feature>
<accession>A0ABT7XQH2</accession>
<sequence length="86" mass="8898">MRKSLLAMILVAASGAALAQSGGGGYWEHNRVGGMPMGSDSVTAVTGSSSETLAPEKPALTDEQRRAADQKAGEAIKANPDNYLQH</sequence>
<feature type="chain" id="PRO_5047374057" description="DUF4148 domain-containing protein" evidence="2">
    <location>
        <begin position="20"/>
        <end position="86"/>
    </location>
</feature>
<dbReference type="RefSeq" id="WP_289830686.1">
    <property type="nucleotide sequence ID" value="NZ_JAUEDK010000025.1"/>
</dbReference>
<feature type="compositionally biased region" description="Polar residues" evidence="1">
    <location>
        <begin position="40"/>
        <end position="52"/>
    </location>
</feature>
<name>A0ABT7XQH2_9NEIS</name>
<proteinExistence type="predicted"/>
<keyword evidence="4" id="KW-1185">Reference proteome</keyword>
<evidence type="ECO:0000313" key="3">
    <source>
        <dbReference type="EMBL" id="MDN0076042.1"/>
    </source>
</evidence>
<gene>
    <name evidence="3" type="ORF">QU481_14215</name>
</gene>
<evidence type="ECO:0008006" key="5">
    <source>
        <dbReference type="Google" id="ProtNLM"/>
    </source>
</evidence>
<reference evidence="3" key="1">
    <citation type="submission" date="2023-06" db="EMBL/GenBank/DDBJ databases">
        <authorList>
            <person name="Zhang S."/>
        </authorList>
    </citation>
    <scope>NUCLEOTIDE SEQUENCE</scope>
    <source>
        <strain evidence="3">SG2303</strain>
    </source>
</reference>
<comment type="caution">
    <text evidence="3">The sequence shown here is derived from an EMBL/GenBank/DDBJ whole genome shotgun (WGS) entry which is preliminary data.</text>
</comment>